<organism evidence="1 2">
    <name type="scientific">Pristionchus fissidentatus</name>
    <dbReference type="NCBI Taxonomy" id="1538716"/>
    <lineage>
        <taxon>Eukaryota</taxon>
        <taxon>Metazoa</taxon>
        <taxon>Ecdysozoa</taxon>
        <taxon>Nematoda</taxon>
        <taxon>Chromadorea</taxon>
        <taxon>Rhabditida</taxon>
        <taxon>Rhabditina</taxon>
        <taxon>Diplogasteromorpha</taxon>
        <taxon>Diplogasteroidea</taxon>
        <taxon>Neodiplogasteridae</taxon>
        <taxon>Pristionchus</taxon>
    </lineage>
</organism>
<dbReference type="Proteomes" id="UP001432322">
    <property type="component" value="Unassembled WGS sequence"/>
</dbReference>
<reference evidence="1" key="1">
    <citation type="submission" date="2023-10" db="EMBL/GenBank/DDBJ databases">
        <title>Genome assembly of Pristionchus species.</title>
        <authorList>
            <person name="Yoshida K."/>
            <person name="Sommer R.J."/>
        </authorList>
    </citation>
    <scope>NUCLEOTIDE SEQUENCE</scope>
    <source>
        <strain evidence="1">RS5133</strain>
    </source>
</reference>
<dbReference type="EMBL" id="BTSY01000005">
    <property type="protein sequence ID" value="GMT26651.1"/>
    <property type="molecule type" value="Genomic_DNA"/>
</dbReference>
<evidence type="ECO:0008006" key="3">
    <source>
        <dbReference type="Google" id="ProtNLM"/>
    </source>
</evidence>
<name>A0AAV5W4C7_9BILA</name>
<feature type="non-terminal residue" evidence="1">
    <location>
        <position position="87"/>
    </location>
</feature>
<keyword evidence="2" id="KW-1185">Reference proteome</keyword>
<protein>
    <recommendedName>
        <fullName evidence="3">F-box domain-containing protein</fullName>
    </recommendedName>
</protein>
<sequence length="87" mass="10288">MSDNDRELSIFEQLPEELCWEILDRVPESVRIMSQTSRVLRSHVISYVSTPARIQIVDKLYCDLTKIQFTMSILDHKVDLFEMRLQS</sequence>
<gene>
    <name evidence="1" type="ORF">PFISCL1PPCAC_17948</name>
</gene>
<accession>A0AAV5W4C7</accession>
<dbReference type="AlphaFoldDB" id="A0AAV5W4C7"/>
<proteinExistence type="predicted"/>
<evidence type="ECO:0000313" key="1">
    <source>
        <dbReference type="EMBL" id="GMT26651.1"/>
    </source>
</evidence>
<comment type="caution">
    <text evidence="1">The sequence shown here is derived from an EMBL/GenBank/DDBJ whole genome shotgun (WGS) entry which is preliminary data.</text>
</comment>
<evidence type="ECO:0000313" key="2">
    <source>
        <dbReference type="Proteomes" id="UP001432322"/>
    </source>
</evidence>